<name>A0A137PC69_CONC2</name>
<dbReference type="OMA" id="KWIGVEH"/>
<keyword evidence="1" id="KW-0999">Mitochondrion inner membrane</keyword>
<keyword evidence="1" id="KW-0496">Mitochondrion</keyword>
<keyword evidence="1" id="KW-0472">Membrane</keyword>
<dbReference type="Proteomes" id="UP000070444">
    <property type="component" value="Unassembled WGS sequence"/>
</dbReference>
<accession>A0A137PC69</accession>
<dbReference type="InterPro" id="IPR019166">
    <property type="entry name" value="MIC26/MIC27"/>
</dbReference>
<keyword evidence="1" id="KW-0812">Transmembrane</keyword>
<dbReference type="InterPro" id="IPR033181">
    <property type="entry name" value="Mic26_fungi"/>
</dbReference>
<proteinExistence type="predicted"/>
<organism evidence="2 3">
    <name type="scientific">Conidiobolus coronatus (strain ATCC 28846 / CBS 209.66 / NRRL 28638)</name>
    <name type="common">Delacroixia coronata</name>
    <dbReference type="NCBI Taxonomy" id="796925"/>
    <lineage>
        <taxon>Eukaryota</taxon>
        <taxon>Fungi</taxon>
        <taxon>Fungi incertae sedis</taxon>
        <taxon>Zoopagomycota</taxon>
        <taxon>Entomophthoromycotina</taxon>
        <taxon>Entomophthoromycetes</taxon>
        <taxon>Entomophthorales</taxon>
        <taxon>Ancylistaceae</taxon>
        <taxon>Conidiobolus</taxon>
    </lineage>
</organism>
<sequence length="224" mass="25666">MSDKINTKPSIYDNEVAQVVYLETEPTRVENWFRETRLEVNKNLEQANNKLKEYVNYWIGAEKKVEKTVKEIVPKNEKLLPGALYVGVIGLSGFIFARRRNILVRFLAPIAFTDAAALYFLPGTTNNIHNKFYQFYLDNKDKINLETINNVVSEAPKTVEKVPTIIQEAEVKAEQLLKEGEKKVQEAVAQAKSDTEKKIEEVEAMYTTRDKPGVRNILQKASEK</sequence>
<evidence type="ECO:0000313" key="3">
    <source>
        <dbReference type="Proteomes" id="UP000070444"/>
    </source>
</evidence>
<feature type="transmembrane region" description="Helical" evidence="1">
    <location>
        <begin position="102"/>
        <end position="121"/>
    </location>
</feature>
<gene>
    <name evidence="2" type="ORF">CONCODRAFT_83975</name>
</gene>
<reference evidence="2 3" key="1">
    <citation type="journal article" date="2015" name="Genome Biol. Evol.">
        <title>Phylogenomic analyses indicate that early fungi evolved digesting cell walls of algal ancestors of land plants.</title>
        <authorList>
            <person name="Chang Y."/>
            <person name="Wang S."/>
            <person name="Sekimoto S."/>
            <person name="Aerts A.L."/>
            <person name="Choi C."/>
            <person name="Clum A."/>
            <person name="LaButti K.M."/>
            <person name="Lindquist E.A."/>
            <person name="Yee Ngan C."/>
            <person name="Ohm R.A."/>
            <person name="Salamov A.A."/>
            <person name="Grigoriev I.V."/>
            <person name="Spatafora J.W."/>
            <person name="Berbee M.L."/>
        </authorList>
    </citation>
    <scope>NUCLEOTIDE SEQUENCE [LARGE SCALE GENOMIC DNA]</scope>
    <source>
        <strain evidence="2 3">NRRL 28638</strain>
    </source>
</reference>
<dbReference type="EMBL" id="KQ964451">
    <property type="protein sequence ID" value="KXN72531.1"/>
    <property type="molecule type" value="Genomic_DNA"/>
</dbReference>
<dbReference type="GO" id="GO:0044284">
    <property type="term" value="C:mitochondrial crista junction"/>
    <property type="evidence" value="ECO:0007669"/>
    <property type="project" value="TreeGrafter"/>
</dbReference>
<protein>
    <recommendedName>
        <fullName evidence="1">MICOS complex subunit</fullName>
    </recommendedName>
</protein>
<feature type="transmembrane region" description="Helical" evidence="1">
    <location>
        <begin position="79"/>
        <end position="96"/>
    </location>
</feature>
<dbReference type="AlphaFoldDB" id="A0A137PC69"/>
<dbReference type="GO" id="GO:0042407">
    <property type="term" value="P:cristae formation"/>
    <property type="evidence" value="ECO:0007669"/>
    <property type="project" value="InterPro"/>
</dbReference>
<dbReference type="GO" id="GO:0061617">
    <property type="term" value="C:MICOS complex"/>
    <property type="evidence" value="ECO:0007669"/>
    <property type="project" value="UniProtKB-UniRule"/>
</dbReference>
<dbReference type="STRING" id="796925.A0A137PC69"/>
<keyword evidence="3" id="KW-1185">Reference proteome</keyword>
<keyword evidence="1" id="KW-1133">Transmembrane helix</keyword>
<comment type="function">
    <text evidence="1">Component of the MICOS complex, a large protein complex of the mitochondrial inner membrane that plays crucial roles in the maintenance of crista junctions, inner membrane architecture, and formation of contact sites to the outer membrane.</text>
</comment>
<dbReference type="OrthoDB" id="2399148at2759"/>
<comment type="subcellular location">
    <subcellularLocation>
        <location evidence="1">Mitochondrion inner membrane</location>
    </subcellularLocation>
</comment>
<comment type="subunit">
    <text evidence="1">Component of the mitochondrial contact site and cristae organizing system (MICOS) complex.</text>
</comment>
<evidence type="ECO:0000256" key="1">
    <source>
        <dbReference type="RuleBase" id="RU363021"/>
    </source>
</evidence>
<dbReference type="PANTHER" id="PTHR28268">
    <property type="entry name" value="MICOS SUBUNIT MIC26"/>
    <property type="match status" value="1"/>
</dbReference>
<dbReference type="PANTHER" id="PTHR28268:SF1">
    <property type="entry name" value="MICOS SUBUNIT MIC26"/>
    <property type="match status" value="1"/>
</dbReference>
<dbReference type="Pfam" id="PF09769">
    <property type="entry name" value="ApoO"/>
    <property type="match status" value="1"/>
</dbReference>
<evidence type="ECO:0000313" key="2">
    <source>
        <dbReference type="EMBL" id="KXN72531.1"/>
    </source>
</evidence>